<keyword evidence="1" id="KW-0812">Transmembrane</keyword>
<dbReference type="RefSeq" id="WP_023272552.1">
    <property type="nucleotide sequence ID" value="NZ_KI530712.1"/>
</dbReference>
<protein>
    <submittedName>
        <fullName evidence="2">Uncharacterized protein</fullName>
    </submittedName>
</protein>
<dbReference type="GO" id="GO:0005886">
    <property type="term" value="C:plasma membrane"/>
    <property type="evidence" value="ECO:0007669"/>
    <property type="project" value="TreeGrafter"/>
</dbReference>
<organism evidence="2 3">
    <name type="scientific">Acinetobacter nectaris CIP 110549</name>
    <dbReference type="NCBI Taxonomy" id="1392540"/>
    <lineage>
        <taxon>Bacteria</taxon>
        <taxon>Pseudomonadati</taxon>
        <taxon>Pseudomonadota</taxon>
        <taxon>Gammaproteobacteria</taxon>
        <taxon>Moraxellales</taxon>
        <taxon>Moraxellaceae</taxon>
        <taxon>Acinetobacter</taxon>
    </lineage>
</organism>
<dbReference type="InterPro" id="IPR052165">
    <property type="entry name" value="Membrane_assoc_protease"/>
</dbReference>
<dbReference type="AlphaFoldDB" id="V2UYY1"/>
<dbReference type="PATRIC" id="fig|1392540.3.peg.942"/>
<keyword evidence="1" id="KW-1133">Transmembrane helix</keyword>
<feature type="transmembrane region" description="Helical" evidence="1">
    <location>
        <begin position="12"/>
        <end position="45"/>
    </location>
</feature>
<dbReference type="eggNOG" id="COG1585">
    <property type="taxonomic scope" value="Bacteria"/>
</dbReference>
<dbReference type="PANTHER" id="PTHR33507">
    <property type="entry name" value="INNER MEMBRANE PROTEIN YBBJ"/>
    <property type="match status" value="1"/>
</dbReference>
<comment type="caution">
    <text evidence="2">The sequence shown here is derived from an EMBL/GenBank/DDBJ whole genome shotgun (WGS) entry which is preliminary data.</text>
</comment>
<dbReference type="Gene3D" id="2.40.50.140">
    <property type="entry name" value="Nucleic acid-binding proteins"/>
    <property type="match status" value="1"/>
</dbReference>
<feature type="transmembrane region" description="Helical" evidence="1">
    <location>
        <begin position="51"/>
        <end position="70"/>
    </location>
</feature>
<keyword evidence="3" id="KW-1185">Reference proteome</keyword>
<dbReference type="STRING" id="1392540.P256_00972"/>
<name>V2UYY1_9GAMM</name>
<gene>
    <name evidence="2" type="ORF">P256_00972</name>
</gene>
<accession>V2UYY1</accession>
<evidence type="ECO:0000313" key="2">
    <source>
        <dbReference type="EMBL" id="ESK40519.1"/>
    </source>
</evidence>
<proteinExistence type="predicted"/>
<dbReference type="EMBL" id="AYER01000003">
    <property type="protein sequence ID" value="ESK40519.1"/>
    <property type="molecule type" value="Genomic_DNA"/>
</dbReference>
<dbReference type="Proteomes" id="UP000023785">
    <property type="component" value="Unassembled WGS sequence"/>
</dbReference>
<keyword evidence="1" id="KW-0472">Membrane</keyword>
<evidence type="ECO:0000313" key="3">
    <source>
        <dbReference type="Proteomes" id="UP000023785"/>
    </source>
</evidence>
<dbReference type="OrthoDB" id="8536525at2"/>
<reference evidence="2 3" key="1">
    <citation type="submission" date="2013-10" db="EMBL/GenBank/DDBJ databases">
        <title>The Genome Sequence of Acinetobacter nectaris CIP 110549.</title>
        <authorList>
            <consortium name="The Broad Institute Genomics Platform"/>
            <consortium name="The Broad Institute Genome Sequencing Center for Infectious Disease"/>
            <person name="Cerqueira G."/>
            <person name="Feldgarden M."/>
            <person name="Courvalin P."/>
            <person name="Grillot-Courvalin C."/>
            <person name="Clermont D."/>
            <person name="Rocha E."/>
            <person name="Yoon E.-J."/>
            <person name="Nemec A."/>
            <person name="Young S.K."/>
            <person name="Zeng Q."/>
            <person name="Gargeya S."/>
            <person name="Fitzgerald M."/>
            <person name="Abouelleil A."/>
            <person name="Alvarado L."/>
            <person name="Berlin A.M."/>
            <person name="Chapman S.B."/>
            <person name="Gainer-Dewar J."/>
            <person name="Goldberg J."/>
            <person name="Gnerre S."/>
            <person name="Griggs A."/>
            <person name="Gujja S."/>
            <person name="Hansen M."/>
            <person name="Howarth C."/>
            <person name="Imamovic A."/>
            <person name="Ireland A."/>
            <person name="Larimer J."/>
            <person name="McCowan C."/>
            <person name="Murphy C."/>
            <person name="Pearson M."/>
            <person name="Poon T.W."/>
            <person name="Priest M."/>
            <person name="Roberts A."/>
            <person name="Saif S."/>
            <person name="Shea T."/>
            <person name="Sykes S."/>
            <person name="Wortman J."/>
            <person name="Nusbaum C."/>
            <person name="Birren B."/>
        </authorList>
    </citation>
    <scope>NUCLEOTIDE SEQUENCE [LARGE SCALE GENOMIC DNA]</scope>
    <source>
        <strain evidence="2 3">CIP 110549</strain>
    </source>
</reference>
<evidence type="ECO:0000256" key="1">
    <source>
        <dbReference type="SAM" id="Phobius"/>
    </source>
</evidence>
<dbReference type="HOGENOM" id="CLU_116732_4_2_6"/>
<dbReference type="SUPFAM" id="SSF141322">
    <property type="entry name" value="NfeD domain-like"/>
    <property type="match status" value="1"/>
</dbReference>
<dbReference type="InterPro" id="IPR012340">
    <property type="entry name" value="NA-bd_OB-fold"/>
</dbReference>
<sequence>MNIMLEPWHWFVLGIVLILLELFLATFAILWFGIAAIMLSLLYWLSPWMSTATQILTWAIFSILNTILWFKFIKPFTKRRNQNPSNIQDILGQTGTVIQIFPNESHSAKVRFTIPLLGTEEWLSECDQALHVGDRIEVTGIQDKRLLVKLHNAY</sequence>
<dbReference type="PANTHER" id="PTHR33507:SF3">
    <property type="entry name" value="INNER MEMBRANE PROTEIN YBBJ"/>
    <property type="match status" value="1"/>
</dbReference>